<reference evidence="1 2" key="1">
    <citation type="submission" date="2022-05" db="EMBL/GenBank/DDBJ databases">
        <authorList>
            <consortium name="Genoscope - CEA"/>
            <person name="William W."/>
        </authorList>
    </citation>
    <scope>NUCLEOTIDE SEQUENCE [LARGE SCALE GENOMIC DNA]</scope>
</reference>
<gene>
    <name evidence="1" type="ORF">PLOB_00004522</name>
</gene>
<dbReference type="EMBL" id="CALNXK010000012">
    <property type="protein sequence ID" value="CAH3044874.1"/>
    <property type="molecule type" value="Genomic_DNA"/>
</dbReference>
<feature type="non-terminal residue" evidence="1">
    <location>
        <position position="1"/>
    </location>
</feature>
<name>A0ABN8NBC9_9CNID</name>
<accession>A0ABN8NBC9</accession>
<organism evidence="1 2">
    <name type="scientific">Porites lobata</name>
    <dbReference type="NCBI Taxonomy" id="104759"/>
    <lineage>
        <taxon>Eukaryota</taxon>
        <taxon>Metazoa</taxon>
        <taxon>Cnidaria</taxon>
        <taxon>Anthozoa</taxon>
        <taxon>Hexacorallia</taxon>
        <taxon>Scleractinia</taxon>
        <taxon>Fungiina</taxon>
        <taxon>Poritidae</taxon>
        <taxon>Porites</taxon>
    </lineage>
</organism>
<dbReference type="Proteomes" id="UP001159405">
    <property type="component" value="Unassembled WGS sequence"/>
</dbReference>
<evidence type="ECO:0000313" key="1">
    <source>
        <dbReference type="EMBL" id="CAH3044874.1"/>
    </source>
</evidence>
<comment type="caution">
    <text evidence="1">The sequence shown here is derived from an EMBL/GenBank/DDBJ whole genome shotgun (WGS) entry which is preliminary data.</text>
</comment>
<keyword evidence="2" id="KW-1185">Reference proteome</keyword>
<protein>
    <submittedName>
        <fullName evidence="1">Uncharacterized protein</fullName>
    </submittedName>
</protein>
<evidence type="ECO:0000313" key="2">
    <source>
        <dbReference type="Proteomes" id="UP001159405"/>
    </source>
</evidence>
<proteinExistence type="predicted"/>
<sequence>EELDKIISSYISNHGTATGQNYVGGHLSSLGLRIQRRRIREINARVDPQNTALRSNSNNLAETVLDLFLDAVQRDGNLWLSRIRVEKGVENVPVCDAMVQATEVR</sequence>